<protein>
    <submittedName>
        <fullName evidence="2">Uncharacterized protein</fullName>
    </submittedName>
</protein>
<evidence type="ECO:0000313" key="2">
    <source>
        <dbReference type="EMBL" id="KAJ3119693.1"/>
    </source>
</evidence>
<gene>
    <name evidence="2" type="ORF">HK100_000192</name>
</gene>
<dbReference type="EMBL" id="JADGJH010001032">
    <property type="protein sequence ID" value="KAJ3119693.1"/>
    <property type="molecule type" value="Genomic_DNA"/>
</dbReference>
<evidence type="ECO:0000256" key="1">
    <source>
        <dbReference type="SAM" id="SignalP"/>
    </source>
</evidence>
<sequence>MQIFKTIITLGIATVANADCSASAGSTCTTSGGGWLVIISPFANASYTSGGAIDLTWDVCGNDTTFNAASVSFEIASAADTNNIVSITDGSLGSATVKVGELSTTVPTAISDSTTYTIKSSYHDSTSSKWIYCFGNIFAVTGASASSSSSSSSSSTVVASSASDIISVAIGAVVLAATLAF</sequence>
<dbReference type="AlphaFoldDB" id="A0AAD5T4Q9"/>
<comment type="caution">
    <text evidence="2">The sequence shown here is derived from an EMBL/GenBank/DDBJ whole genome shotgun (WGS) entry which is preliminary data.</text>
</comment>
<keyword evidence="1" id="KW-0732">Signal</keyword>
<accession>A0AAD5T4Q9</accession>
<keyword evidence="3" id="KW-1185">Reference proteome</keyword>
<organism evidence="2 3">
    <name type="scientific">Physocladia obscura</name>
    <dbReference type="NCBI Taxonomy" id="109957"/>
    <lineage>
        <taxon>Eukaryota</taxon>
        <taxon>Fungi</taxon>
        <taxon>Fungi incertae sedis</taxon>
        <taxon>Chytridiomycota</taxon>
        <taxon>Chytridiomycota incertae sedis</taxon>
        <taxon>Chytridiomycetes</taxon>
        <taxon>Chytridiales</taxon>
        <taxon>Chytriomycetaceae</taxon>
        <taxon>Physocladia</taxon>
    </lineage>
</organism>
<feature type="signal peptide" evidence="1">
    <location>
        <begin position="1"/>
        <end position="18"/>
    </location>
</feature>
<dbReference type="Proteomes" id="UP001211907">
    <property type="component" value="Unassembled WGS sequence"/>
</dbReference>
<proteinExistence type="predicted"/>
<feature type="chain" id="PRO_5041928071" evidence="1">
    <location>
        <begin position="19"/>
        <end position="181"/>
    </location>
</feature>
<name>A0AAD5T4Q9_9FUNG</name>
<reference evidence="2" key="1">
    <citation type="submission" date="2020-05" db="EMBL/GenBank/DDBJ databases">
        <title>Phylogenomic resolution of chytrid fungi.</title>
        <authorList>
            <person name="Stajich J.E."/>
            <person name="Amses K."/>
            <person name="Simmons R."/>
            <person name="Seto K."/>
            <person name="Myers J."/>
            <person name="Bonds A."/>
            <person name="Quandt C.A."/>
            <person name="Barry K."/>
            <person name="Liu P."/>
            <person name="Grigoriev I."/>
            <person name="Longcore J.E."/>
            <person name="James T.Y."/>
        </authorList>
    </citation>
    <scope>NUCLEOTIDE SEQUENCE</scope>
    <source>
        <strain evidence="2">JEL0513</strain>
    </source>
</reference>
<evidence type="ECO:0000313" key="3">
    <source>
        <dbReference type="Proteomes" id="UP001211907"/>
    </source>
</evidence>